<comment type="subcellular location">
    <subcellularLocation>
        <location evidence="1">Membrane</location>
        <topology evidence="1">Multi-pass membrane protein</topology>
    </subcellularLocation>
</comment>
<dbReference type="PIRSF" id="PIRSF005859">
    <property type="entry name" value="PBR"/>
    <property type="match status" value="1"/>
</dbReference>
<keyword evidence="5 6" id="KW-0472">Membrane</keyword>
<name>Q2FRH8_METHJ</name>
<evidence type="ECO:0000256" key="2">
    <source>
        <dbReference type="ARBA" id="ARBA00007524"/>
    </source>
</evidence>
<dbReference type="CDD" id="cd15904">
    <property type="entry name" value="TSPO_MBR"/>
    <property type="match status" value="1"/>
</dbReference>
<dbReference type="InterPro" id="IPR038330">
    <property type="entry name" value="TspO/MBR-related_sf"/>
</dbReference>
<evidence type="ECO:0000256" key="6">
    <source>
        <dbReference type="SAM" id="Phobius"/>
    </source>
</evidence>
<keyword evidence="4 6" id="KW-1133">Transmembrane helix</keyword>
<feature type="transmembrane region" description="Helical" evidence="6">
    <location>
        <begin position="136"/>
        <end position="160"/>
    </location>
</feature>
<comment type="similarity">
    <text evidence="2">Belongs to the TspO/BZRP family.</text>
</comment>
<reference evidence="8" key="1">
    <citation type="journal article" date="2016" name="Stand. Genomic Sci.">
        <title>Complete genome sequence of Methanospirillum hungatei type strain JF1.</title>
        <authorList>
            <person name="Gunsalus R.P."/>
            <person name="Cook L.E."/>
            <person name="Crable B."/>
            <person name="Rohlin L."/>
            <person name="McDonald E."/>
            <person name="Mouttaki H."/>
            <person name="Sieber J.R."/>
            <person name="Poweleit N."/>
            <person name="Zhou H."/>
            <person name="Lapidus A.L."/>
            <person name="Daligault H.E."/>
            <person name="Land M."/>
            <person name="Gilna P."/>
            <person name="Ivanova N."/>
            <person name="Kyrpides N."/>
            <person name="Culley D.E."/>
            <person name="McInerney M.J."/>
        </authorList>
    </citation>
    <scope>NUCLEOTIDE SEQUENCE [LARGE SCALE GENOMIC DNA]</scope>
    <source>
        <strain evidence="8">ATCC 27890 / DSM 864 / NBRC 100397 / JF-1</strain>
    </source>
</reference>
<gene>
    <name evidence="7" type="ordered locus">Mhun_1937</name>
</gene>
<dbReference type="FunFam" id="1.20.1260.100:FF:000001">
    <property type="entry name" value="translocator protein 2"/>
    <property type="match status" value="1"/>
</dbReference>
<evidence type="ECO:0000313" key="8">
    <source>
        <dbReference type="Proteomes" id="UP000001941"/>
    </source>
</evidence>
<dbReference type="Proteomes" id="UP000001941">
    <property type="component" value="Chromosome"/>
</dbReference>
<dbReference type="Pfam" id="PF03073">
    <property type="entry name" value="TspO_MBR"/>
    <property type="match status" value="1"/>
</dbReference>
<dbReference type="EnsemblBacteria" id="ABD41648">
    <property type="protein sequence ID" value="ABD41648"/>
    <property type="gene ID" value="Mhun_1937"/>
</dbReference>
<dbReference type="eggNOG" id="arCOG04434">
    <property type="taxonomic scope" value="Archaea"/>
</dbReference>
<evidence type="ECO:0000256" key="5">
    <source>
        <dbReference type="ARBA" id="ARBA00023136"/>
    </source>
</evidence>
<feature type="transmembrane region" description="Helical" evidence="6">
    <location>
        <begin position="51"/>
        <end position="72"/>
    </location>
</feature>
<organism evidence="7 8">
    <name type="scientific">Methanospirillum hungatei JF-1 (strain ATCC 27890 / DSM 864 / NBRC 100397 / JF-1)</name>
    <dbReference type="NCBI Taxonomy" id="323259"/>
    <lineage>
        <taxon>Archaea</taxon>
        <taxon>Methanobacteriati</taxon>
        <taxon>Methanobacteriota</taxon>
        <taxon>Stenosarchaea group</taxon>
        <taxon>Methanomicrobia</taxon>
        <taxon>Methanomicrobiales</taxon>
        <taxon>Methanospirillaceae</taxon>
        <taxon>Methanospirillum</taxon>
    </lineage>
</organism>
<dbReference type="OrthoDB" id="212929at2157"/>
<dbReference type="PANTHER" id="PTHR10057:SF0">
    <property type="entry name" value="TRANSLOCATOR PROTEIN"/>
    <property type="match status" value="1"/>
</dbReference>
<evidence type="ECO:0000256" key="1">
    <source>
        <dbReference type="ARBA" id="ARBA00004141"/>
    </source>
</evidence>
<evidence type="ECO:0000256" key="3">
    <source>
        <dbReference type="ARBA" id="ARBA00022692"/>
    </source>
</evidence>
<keyword evidence="3 6" id="KW-0812">Transmembrane</keyword>
<accession>Q2FRH8</accession>
<dbReference type="GO" id="GO:0033013">
    <property type="term" value="P:tetrapyrrole metabolic process"/>
    <property type="evidence" value="ECO:0007669"/>
    <property type="project" value="UniProtKB-ARBA"/>
</dbReference>
<evidence type="ECO:0000313" key="7">
    <source>
        <dbReference type="EMBL" id="ABD41648.1"/>
    </source>
</evidence>
<dbReference type="InterPro" id="IPR004307">
    <property type="entry name" value="TspO_MBR"/>
</dbReference>
<feature type="transmembrane region" description="Helical" evidence="6">
    <location>
        <begin position="7"/>
        <end position="31"/>
    </location>
</feature>
<dbReference type="PANTHER" id="PTHR10057">
    <property type="entry name" value="PERIPHERAL-TYPE BENZODIAZEPINE RECEPTOR"/>
    <property type="match status" value="1"/>
</dbReference>
<dbReference type="HOGENOM" id="CLU_091805_2_0_2"/>
<protein>
    <submittedName>
        <fullName evidence="7">TspO-and MB-like protein</fullName>
    </submittedName>
</protein>
<dbReference type="GO" id="GO:0016020">
    <property type="term" value="C:membrane"/>
    <property type="evidence" value="ECO:0007669"/>
    <property type="project" value="UniProtKB-SubCell"/>
</dbReference>
<keyword evidence="8" id="KW-1185">Reference proteome</keyword>
<dbReference type="RefSeq" id="WP_011448910.1">
    <property type="nucleotide sequence ID" value="NC_007796.1"/>
</dbReference>
<dbReference type="KEGG" id="mhu:Mhun_1937"/>
<feature type="transmembrane region" description="Helical" evidence="6">
    <location>
        <begin position="84"/>
        <end position="103"/>
    </location>
</feature>
<dbReference type="Gene3D" id="1.20.1260.100">
    <property type="entry name" value="TspO/MBR protein"/>
    <property type="match status" value="1"/>
</dbReference>
<feature type="transmembrane region" description="Helical" evidence="6">
    <location>
        <begin position="109"/>
        <end position="129"/>
    </location>
</feature>
<proteinExistence type="inferred from homology"/>
<dbReference type="GeneID" id="3924291"/>
<dbReference type="InParanoid" id="Q2FRH8"/>
<evidence type="ECO:0000256" key="4">
    <source>
        <dbReference type="ARBA" id="ARBA00022989"/>
    </source>
</evidence>
<sequence length="164" mass="18742">MKFRPIVMALLFIFCIALPLIIGFIGSSFTMAHITGWYLTLQKPWFSPPNWVFGPAWTILYILMGLAWWLVLKHGFEKRTVKTATVWFLLQLGVNLLWSVVFFGMQSVAGGFVVILALILLILLTIHHFRQVSRTAVWLLVPYLCWTVFATLLNGMILVLNPFG</sequence>
<dbReference type="STRING" id="323259.Mhun_1937"/>
<dbReference type="AlphaFoldDB" id="Q2FRH8"/>
<dbReference type="EMBL" id="CP000254">
    <property type="protein sequence ID" value="ABD41648.1"/>
    <property type="molecule type" value="Genomic_DNA"/>
</dbReference>